<dbReference type="OrthoDB" id="9791853at2"/>
<dbReference type="Proteomes" id="UP000006053">
    <property type="component" value="Chromosome"/>
</dbReference>
<proteinExistence type="predicted"/>
<feature type="signal peptide" evidence="1">
    <location>
        <begin position="1"/>
        <end position="18"/>
    </location>
</feature>
<gene>
    <name evidence="2" type="ordered locus">Desde_0824</name>
</gene>
<dbReference type="eggNOG" id="ENOG50342IY">
    <property type="taxonomic scope" value="Bacteria"/>
</dbReference>
<feature type="chain" id="PRO_5038528914" evidence="1">
    <location>
        <begin position="19"/>
        <end position="247"/>
    </location>
</feature>
<name>I4A5N5_DESDJ</name>
<dbReference type="KEGG" id="ddh:Desde_0824"/>
<dbReference type="RefSeq" id="WP_014792763.1">
    <property type="nucleotide sequence ID" value="NC_018017.1"/>
</dbReference>
<dbReference type="PROSITE" id="PS51257">
    <property type="entry name" value="PROKAR_LIPOPROTEIN"/>
    <property type="match status" value="1"/>
</dbReference>
<protein>
    <submittedName>
        <fullName evidence="2">Uncharacterized protein</fullName>
    </submittedName>
</protein>
<accession>I4A5N5</accession>
<evidence type="ECO:0000256" key="1">
    <source>
        <dbReference type="SAM" id="SignalP"/>
    </source>
</evidence>
<sequence precursor="true">MKQWIGFIIIVSIIVTLAACGSQSETTINNNAQQDEIQNSAVEIVPQEKTDSTVSGEIIKEFTSIADFNHDGVKETAKVVAFGDKEYFELQICSSEENILWKTEAATAHMGWLSLFLCQSDGKDYLLKYTPYMSQGACHYQYDLFSLDSSGNEIITDSGSVQFDINFGSPVHYSFNTDEIAAFMNEVNAYLENSVVLLNTDGNLKFKDGSHLKDTLWWLDVEDGFTYDKTANLSDILASYKKFRESR</sequence>
<evidence type="ECO:0000313" key="3">
    <source>
        <dbReference type="Proteomes" id="UP000006053"/>
    </source>
</evidence>
<organism evidence="2 3">
    <name type="scientific">Desulfitobacterium dehalogenans (strain ATCC 51507 / DSM 9161 / JW/IU-DC1)</name>
    <dbReference type="NCBI Taxonomy" id="756499"/>
    <lineage>
        <taxon>Bacteria</taxon>
        <taxon>Bacillati</taxon>
        <taxon>Bacillota</taxon>
        <taxon>Clostridia</taxon>
        <taxon>Eubacteriales</taxon>
        <taxon>Desulfitobacteriaceae</taxon>
        <taxon>Desulfitobacterium</taxon>
    </lineage>
</organism>
<reference evidence="2 3" key="2">
    <citation type="journal article" date="2015" name="J. Bacteriol.">
        <title>Genomic, proteomic, and biochemical analysis of the organohalide respiratory pathway in Desulfitobacterium dehalogenans.</title>
        <authorList>
            <person name="Kruse T."/>
            <person name="van de Pas B.A."/>
            <person name="Atteia A."/>
            <person name="Krab K."/>
            <person name="Hagen W.R."/>
            <person name="Goodwin L."/>
            <person name="Chain P."/>
            <person name="Boeren S."/>
            <person name="Maphosa F."/>
            <person name="Schraa G."/>
            <person name="de Vos W.M."/>
            <person name="van der Oost J."/>
            <person name="Smidt H."/>
            <person name="Stams A.J."/>
        </authorList>
    </citation>
    <scope>NUCLEOTIDE SEQUENCE [LARGE SCALE GENOMIC DNA]</scope>
    <source>
        <strain evidence="3">ATCC 51507 / DSM 9161 / JW/IU-DC1</strain>
    </source>
</reference>
<dbReference type="AlphaFoldDB" id="I4A5N5"/>
<keyword evidence="1" id="KW-0732">Signal</keyword>
<keyword evidence="3" id="KW-1185">Reference proteome</keyword>
<dbReference type="EMBL" id="CP003348">
    <property type="protein sequence ID" value="AFL99269.1"/>
    <property type="molecule type" value="Genomic_DNA"/>
</dbReference>
<reference evidence="3" key="1">
    <citation type="submission" date="2012-06" db="EMBL/GenBank/DDBJ databases">
        <title>Complete sequence of Desulfitobacterium dehalogenans ATCC 51507.</title>
        <authorList>
            <person name="Lucas S."/>
            <person name="Han J."/>
            <person name="Lapidus A."/>
            <person name="Cheng J.-F."/>
            <person name="Goodwin L."/>
            <person name="Pitluck S."/>
            <person name="Peters L."/>
            <person name="Ovchinnikova G."/>
            <person name="Teshima H."/>
            <person name="Detter J.C."/>
            <person name="Han C."/>
            <person name="Tapia R."/>
            <person name="Land M."/>
            <person name="Hauser L."/>
            <person name="Kyrpides N."/>
            <person name="Ivanova N."/>
            <person name="Pagani I."/>
            <person name="Kruse T."/>
            <person name="de Vos W.M."/>
            <person name="Smidt H."/>
            <person name="Woyke T."/>
        </authorList>
    </citation>
    <scope>NUCLEOTIDE SEQUENCE [LARGE SCALE GENOMIC DNA]</scope>
    <source>
        <strain evidence="3">ATCC 51507 / DSM 9161 / JW/IU-DC1</strain>
    </source>
</reference>
<evidence type="ECO:0000313" key="2">
    <source>
        <dbReference type="EMBL" id="AFL99269.1"/>
    </source>
</evidence>
<dbReference type="HOGENOM" id="CLU_1123136_0_0_9"/>